<dbReference type="GO" id="GO:0006535">
    <property type="term" value="P:cysteine biosynthetic process from serine"/>
    <property type="evidence" value="ECO:0007669"/>
    <property type="project" value="InterPro"/>
</dbReference>
<dbReference type="InterPro" id="IPR042122">
    <property type="entry name" value="Ser_AcTrfase_N_sf"/>
</dbReference>
<reference evidence="15 16" key="1">
    <citation type="submission" date="2015-04" db="EMBL/GenBank/DDBJ databases">
        <title>Complete Sequence for the Genome of the Thioalkalivibrio versutus D301.</title>
        <authorList>
            <person name="Mu T."/>
            <person name="Zhou J."/>
            <person name="Xu X."/>
        </authorList>
    </citation>
    <scope>NUCLEOTIDE SEQUENCE [LARGE SCALE GENOMIC DNA]</scope>
    <source>
        <strain evidence="15 16">D301</strain>
    </source>
</reference>
<comment type="catalytic activity">
    <reaction evidence="12 13">
        <text>L-serine + acetyl-CoA = O-acetyl-L-serine + CoA</text>
        <dbReference type="Rhea" id="RHEA:24560"/>
        <dbReference type="ChEBI" id="CHEBI:33384"/>
        <dbReference type="ChEBI" id="CHEBI:57287"/>
        <dbReference type="ChEBI" id="CHEBI:57288"/>
        <dbReference type="ChEBI" id="CHEBI:58340"/>
        <dbReference type="EC" id="2.3.1.30"/>
    </reaction>
</comment>
<dbReference type="AlphaFoldDB" id="A0A0G3G7Q8"/>
<dbReference type="Gene3D" id="1.10.3130.10">
    <property type="entry name" value="serine acetyltransferase, domain 1"/>
    <property type="match status" value="1"/>
</dbReference>
<keyword evidence="16" id="KW-1185">Reference proteome</keyword>
<dbReference type="STRING" id="106634.TVD_04865"/>
<dbReference type="InterPro" id="IPR045304">
    <property type="entry name" value="LbH_SAT"/>
</dbReference>
<comment type="subcellular location">
    <subcellularLocation>
        <location evidence="1">Cytoplasm</location>
    </subcellularLocation>
</comment>
<evidence type="ECO:0000256" key="1">
    <source>
        <dbReference type="ARBA" id="ARBA00004496"/>
    </source>
</evidence>
<keyword evidence="8 13" id="KW-0808">Transferase</keyword>
<dbReference type="InterPro" id="IPR018357">
    <property type="entry name" value="Hexapep_transf_CS"/>
</dbReference>
<dbReference type="CDD" id="cd03354">
    <property type="entry name" value="LbH_SAT"/>
    <property type="match status" value="1"/>
</dbReference>
<keyword evidence="6" id="KW-0963">Cytoplasm</keyword>
<evidence type="ECO:0000313" key="16">
    <source>
        <dbReference type="Proteomes" id="UP000064201"/>
    </source>
</evidence>
<dbReference type="KEGG" id="tvr:TVD_04865"/>
<dbReference type="PATRIC" id="fig|106634.4.peg.991"/>
<dbReference type="EMBL" id="CP011367">
    <property type="protein sequence ID" value="AKJ96419.1"/>
    <property type="molecule type" value="Genomic_DNA"/>
</dbReference>
<feature type="compositionally biased region" description="Acidic residues" evidence="14">
    <location>
        <begin position="232"/>
        <end position="254"/>
    </location>
</feature>
<dbReference type="EC" id="2.3.1.30" evidence="4 13"/>
<gene>
    <name evidence="15" type="ORF">TVD_04865</name>
</gene>
<evidence type="ECO:0000256" key="3">
    <source>
        <dbReference type="ARBA" id="ARBA00007274"/>
    </source>
</evidence>
<dbReference type="OrthoDB" id="9801456at2"/>
<dbReference type="GO" id="GO:0005737">
    <property type="term" value="C:cytoplasm"/>
    <property type="evidence" value="ECO:0007669"/>
    <property type="project" value="UniProtKB-SubCell"/>
</dbReference>
<evidence type="ECO:0000256" key="13">
    <source>
        <dbReference type="PIRNR" id="PIRNR000441"/>
    </source>
</evidence>
<dbReference type="GO" id="GO:0009001">
    <property type="term" value="F:serine O-acetyltransferase activity"/>
    <property type="evidence" value="ECO:0007669"/>
    <property type="project" value="UniProtKB-EC"/>
</dbReference>
<dbReference type="InterPro" id="IPR011004">
    <property type="entry name" value="Trimer_LpxA-like_sf"/>
</dbReference>
<keyword evidence="10" id="KW-0198">Cysteine biosynthesis</keyword>
<evidence type="ECO:0000256" key="7">
    <source>
        <dbReference type="ARBA" id="ARBA00022605"/>
    </source>
</evidence>
<evidence type="ECO:0000256" key="4">
    <source>
        <dbReference type="ARBA" id="ARBA00013266"/>
    </source>
</evidence>
<evidence type="ECO:0000256" key="10">
    <source>
        <dbReference type="ARBA" id="ARBA00023192"/>
    </source>
</evidence>
<comment type="similarity">
    <text evidence="3 13">Belongs to the transferase hexapeptide repeat family.</text>
</comment>
<keyword evidence="7" id="KW-0028">Amino-acid biosynthesis</keyword>
<dbReference type="Pfam" id="PF00132">
    <property type="entry name" value="Hexapep"/>
    <property type="match status" value="1"/>
</dbReference>
<dbReference type="NCBIfam" id="NF041874">
    <property type="entry name" value="EPS_EpsC"/>
    <property type="match status" value="1"/>
</dbReference>
<dbReference type="FunFam" id="2.160.10.10:FF:000007">
    <property type="entry name" value="Serine acetyltransferase"/>
    <property type="match status" value="1"/>
</dbReference>
<organism evidence="15 16">
    <name type="scientific">Thioalkalivibrio versutus</name>
    <dbReference type="NCBI Taxonomy" id="106634"/>
    <lineage>
        <taxon>Bacteria</taxon>
        <taxon>Pseudomonadati</taxon>
        <taxon>Pseudomonadota</taxon>
        <taxon>Gammaproteobacteria</taxon>
        <taxon>Chromatiales</taxon>
        <taxon>Ectothiorhodospiraceae</taxon>
        <taxon>Thioalkalivibrio</taxon>
    </lineage>
</organism>
<proteinExistence type="inferred from homology"/>
<evidence type="ECO:0000256" key="5">
    <source>
        <dbReference type="ARBA" id="ARBA00018522"/>
    </source>
</evidence>
<feature type="region of interest" description="Disordered" evidence="14">
    <location>
        <begin position="227"/>
        <end position="271"/>
    </location>
</feature>
<name>A0A0G3G7Q8_9GAMM</name>
<dbReference type="PANTHER" id="PTHR42811">
    <property type="entry name" value="SERINE ACETYLTRANSFERASE"/>
    <property type="match status" value="1"/>
</dbReference>
<protein>
    <recommendedName>
        <fullName evidence="5 13">Serine acetyltransferase</fullName>
        <ecNumber evidence="4 13">2.3.1.30</ecNumber>
    </recommendedName>
</protein>
<evidence type="ECO:0000256" key="11">
    <source>
        <dbReference type="ARBA" id="ARBA00023315"/>
    </source>
</evidence>
<dbReference type="SUPFAM" id="SSF51161">
    <property type="entry name" value="Trimeric LpxA-like enzymes"/>
    <property type="match status" value="1"/>
</dbReference>
<accession>A0A0G3G7Q8</accession>
<evidence type="ECO:0000313" key="15">
    <source>
        <dbReference type="EMBL" id="AKJ96419.1"/>
    </source>
</evidence>
<dbReference type="Gene3D" id="2.160.10.10">
    <property type="entry name" value="Hexapeptide repeat proteins"/>
    <property type="match status" value="1"/>
</dbReference>
<evidence type="ECO:0000256" key="6">
    <source>
        <dbReference type="ARBA" id="ARBA00022490"/>
    </source>
</evidence>
<dbReference type="InterPro" id="IPR053376">
    <property type="entry name" value="Serine_acetyltransferase"/>
</dbReference>
<evidence type="ECO:0000256" key="8">
    <source>
        <dbReference type="ARBA" id="ARBA00022679"/>
    </source>
</evidence>
<sequence>MREDIRCVFDRDPAARNAFEVLTAYPGLHALWYHRLAHWLWNHRMRWLGRVIANFSRWVTGIEIHPGATLGRRFFIDHGMGVVIGETAEVGDDCTIYHQVTLGGTTWEGGKRHPTLGNEVVIGAGAKLLGPIHVGDHARIGSNAVVLKDVPAEATAVGIPARVLGPRPEPDPRFQQMADRMGFDAYGLSRDMPDPVANAIHRIVQRVHDLDERMERACQALKRAGIDPGEALGEDDSGPLEACDLEGLEPDECEVPPNVAPQQERKQQGNT</sequence>
<keyword evidence="9" id="KW-0677">Repeat</keyword>
<evidence type="ECO:0000256" key="12">
    <source>
        <dbReference type="ARBA" id="ARBA00049486"/>
    </source>
</evidence>
<dbReference type="PROSITE" id="PS00101">
    <property type="entry name" value="HEXAPEP_TRANSFERASES"/>
    <property type="match status" value="1"/>
</dbReference>
<dbReference type="PIRSF" id="PIRSF000441">
    <property type="entry name" value="CysE"/>
    <property type="match status" value="1"/>
</dbReference>
<comment type="pathway">
    <text evidence="2">Amino-acid biosynthesis; L-cysteine biosynthesis; L-cysteine from L-serine: step 1/2.</text>
</comment>
<dbReference type="Proteomes" id="UP000064201">
    <property type="component" value="Chromosome"/>
</dbReference>
<evidence type="ECO:0000256" key="2">
    <source>
        <dbReference type="ARBA" id="ARBA00004876"/>
    </source>
</evidence>
<dbReference type="FunFam" id="1.10.3130.10:FF:000003">
    <property type="entry name" value="Serine acetyltransferase"/>
    <property type="match status" value="1"/>
</dbReference>
<dbReference type="InterPro" id="IPR001451">
    <property type="entry name" value="Hexapep"/>
</dbReference>
<dbReference type="InterPro" id="IPR005881">
    <property type="entry name" value="Ser_O-AcTrfase"/>
</dbReference>
<keyword evidence="11 13" id="KW-0012">Acyltransferase</keyword>
<dbReference type="NCBIfam" id="TIGR01172">
    <property type="entry name" value="cysE"/>
    <property type="match status" value="1"/>
</dbReference>
<evidence type="ECO:0000256" key="14">
    <source>
        <dbReference type="SAM" id="MobiDB-lite"/>
    </source>
</evidence>
<evidence type="ECO:0000256" key="9">
    <source>
        <dbReference type="ARBA" id="ARBA00022737"/>
    </source>
</evidence>